<evidence type="ECO:0000256" key="7">
    <source>
        <dbReference type="ARBA" id="ARBA00023115"/>
    </source>
</evidence>
<evidence type="ECO:0000256" key="6">
    <source>
        <dbReference type="ARBA" id="ARBA00022898"/>
    </source>
</evidence>
<dbReference type="Pfam" id="PF02784">
    <property type="entry name" value="Orn_Arg_deC_N"/>
    <property type="match status" value="1"/>
</dbReference>
<evidence type="ECO:0000313" key="17">
    <source>
        <dbReference type="EMBL" id="KAA8905532.1"/>
    </source>
</evidence>
<dbReference type="InParanoid" id="A0A5J5EX92"/>
<evidence type="ECO:0000256" key="1">
    <source>
        <dbReference type="ARBA" id="ARBA00001933"/>
    </source>
</evidence>
<comment type="cofactor">
    <cofactor evidence="1 15">
        <name>pyridoxal 5'-phosphate</name>
        <dbReference type="ChEBI" id="CHEBI:597326"/>
    </cofactor>
</comment>
<protein>
    <recommendedName>
        <fullName evidence="12">Ornithine decarboxylase</fullName>
        <ecNumber evidence="10">4.1.1.17</ecNumber>
    </recommendedName>
</protein>
<proteinExistence type="inferred from homology"/>
<dbReference type="PANTHER" id="PTHR11482:SF6">
    <property type="entry name" value="ORNITHINE DECARBOXYLASE 1-RELATED"/>
    <property type="match status" value="1"/>
</dbReference>
<evidence type="ECO:0000259" key="16">
    <source>
        <dbReference type="Pfam" id="PF02784"/>
    </source>
</evidence>
<dbReference type="InterPro" id="IPR000183">
    <property type="entry name" value="Orn/DAP/Arg_de-COase"/>
</dbReference>
<dbReference type="GO" id="GO:0033387">
    <property type="term" value="P:putrescine biosynthetic process from arginine, via ornithine"/>
    <property type="evidence" value="ECO:0007669"/>
    <property type="project" value="TreeGrafter"/>
</dbReference>
<evidence type="ECO:0000256" key="4">
    <source>
        <dbReference type="ARBA" id="ARBA00022490"/>
    </source>
</evidence>
<dbReference type="InterPro" id="IPR022657">
    <property type="entry name" value="De-COase2_CS"/>
</dbReference>
<dbReference type="InterPro" id="IPR002433">
    <property type="entry name" value="Orn_de-COase"/>
</dbReference>
<comment type="pathway">
    <text evidence="9">Amine and polyamine biosynthesis; putrescine biosynthesis via L-ornithine pathway; putrescine from L-ornithine: step 1/1.</text>
</comment>
<dbReference type="EMBL" id="VXIS01000098">
    <property type="protein sequence ID" value="KAA8905532.1"/>
    <property type="molecule type" value="Genomic_DNA"/>
</dbReference>
<feature type="active site" description="Proton donor" evidence="15">
    <location>
        <position position="385"/>
    </location>
</feature>
<dbReference type="InterPro" id="IPR022644">
    <property type="entry name" value="De-COase2_N"/>
</dbReference>
<evidence type="ECO:0000256" key="8">
    <source>
        <dbReference type="ARBA" id="ARBA00023239"/>
    </source>
</evidence>
<dbReference type="PRINTS" id="PR01182">
    <property type="entry name" value="ORNDCRBXLASE"/>
</dbReference>
<evidence type="ECO:0000256" key="13">
    <source>
        <dbReference type="ARBA" id="ARBA00046672"/>
    </source>
</evidence>
<keyword evidence="5" id="KW-0210">Decarboxylase</keyword>
<accession>A0A5J5EX92</accession>
<evidence type="ECO:0000256" key="3">
    <source>
        <dbReference type="ARBA" id="ARBA00008872"/>
    </source>
</evidence>
<evidence type="ECO:0000256" key="11">
    <source>
        <dbReference type="ARBA" id="ARBA00037173"/>
    </source>
</evidence>
<evidence type="ECO:0000256" key="12">
    <source>
        <dbReference type="ARBA" id="ARBA00039485"/>
    </source>
</evidence>
<keyword evidence="8" id="KW-0456">Lyase</keyword>
<evidence type="ECO:0000256" key="5">
    <source>
        <dbReference type="ARBA" id="ARBA00022793"/>
    </source>
</evidence>
<dbReference type="CDD" id="cd00622">
    <property type="entry name" value="PLPDE_III_ODC"/>
    <property type="match status" value="1"/>
</dbReference>
<dbReference type="OrthoDB" id="5034579at2759"/>
<name>A0A5J5EX92_9PEZI</name>
<dbReference type="AlphaFoldDB" id="A0A5J5EX92"/>
<dbReference type="SUPFAM" id="SSF51419">
    <property type="entry name" value="PLP-binding barrel"/>
    <property type="match status" value="1"/>
</dbReference>
<organism evidence="17 18">
    <name type="scientific">Sphaerosporella brunnea</name>
    <dbReference type="NCBI Taxonomy" id="1250544"/>
    <lineage>
        <taxon>Eukaryota</taxon>
        <taxon>Fungi</taxon>
        <taxon>Dikarya</taxon>
        <taxon>Ascomycota</taxon>
        <taxon>Pezizomycotina</taxon>
        <taxon>Pezizomycetes</taxon>
        <taxon>Pezizales</taxon>
        <taxon>Pyronemataceae</taxon>
        <taxon>Sphaerosporella</taxon>
    </lineage>
</organism>
<keyword evidence="7" id="KW-0620">Polyamine biosynthesis</keyword>
<comment type="similarity">
    <text evidence="3">Belongs to the Orn/Lys/Arg decarboxylase class-II family.</text>
</comment>
<dbReference type="FunFam" id="2.40.37.10:FF:000010">
    <property type="entry name" value="Ornithine decarboxylase"/>
    <property type="match status" value="1"/>
</dbReference>
<comment type="subcellular location">
    <subcellularLocation>
        <location evidence="2">Cytoplasm</location>
    </subcellularLocation>
</comment>
<comment type="catalytic activity">
    <reaction evidence="14">
        <text>L-ornithine + H(+) = putrescine + CO2</text>
        <dbReference type="Rhea" id="RHEA:22964"/>
        <dbReference type="ChEBI" id="CHEBI:15378"/>
        <dbReference type="ChEBI" id="CHEBI:16526"/>
        <dbReference type="ChEBI" id="CHEBI:46911"/>
        <dbReference type="ChEBI" id="CHEBI:326268"/>
        <dbReference type="EC" id="4.1.1.17"/>
    </reaction>
</comment>
<dbReference type="PANTHER" id="PTHR11482">
    <property type="entry name" value="ARGININE/DIAMINOPIMELATE/ORNITHINE DECARBOXYLASE"/>
    <property type="match status" value="1"/>
</dbReference>
<dbReference type="GO" id="GO:0005737">
    <property type="term" value="C:cytoplasm"/>
    <property type="evidence" value="ECO:0007669"/>
    <property type="project" value="UniProtKB-SubCell"/>
</dbReference>
<sequence>MAPVALATSPKLSPQQRRFSQSKAAHEVLAQSMIAHALQSHIENIDPDQCEAGGEDAFFVADLGEIYRQHMRWKVNLPRIEPFYGIHSRDVPLTLPVAVKCNQDPAVLRLLAKLGTGFDCASKTEIKQILDLGVEPHRIIYANPCKTASYVRYAADNNIRMMTFDNPEELYKVKKFFPDASLVLRISTDDSKALCRLSLKYGAPLDSTADLLRLANELELNVIGVSFHVGSGSTDPSAFVTAVKDARKVFDEAAEVGYDLRMLDVGGGYGTDNLEQIAAMLGPAVDRYFPPSIRVIAEPGRYYVETAFTIATHVIARRTVQEDMMAGQPSYMLYLNDGVYGNFSNIIFDHQHPVPRVLKHGPNYYYNSLAKDSQLTRYSVWGPTCDGIDCISSSCFLPEVLEVGDWLYFNNMGAYSKCSATKFNGFNDDHRVMYVVSEAGAQALLES</sequence>
<dbReference type="InterPro" id="IPR029066">
    <property type="entry name" value="PLP-binding_barrel"/>
</dbReference>
<evidence type="ECO:0000313" key="18">
    <source>
        <dbReference type="Proteomes" id="UP000326924"/>
    </source>
</evidence>
<reference evidence="17 18" key="1">
    <citation type="submission" date="2019-09" db="EMBL/GenBank/DDBJ databases">
        <title>Draft genome of the ectomycorrhizal ascomycete Sphaerosporella brunnea.</title>
        <authorList>
            <consortium name="DOE Joint Genome Institute"/>
            <person name="Benucci G.M."/>
            <person name="Marozzi G."/>
            <person name="Antonielli L."/>
            <person name="Sanchez S."/>
            <person name="Marco P."/>
            <person name="Wang X."/>
            <person name="Falini L.B."/>
            <person name="Barry K."/>
            <person name="Haridas S."/>
            <person name="Lipzen A."/>
            <person name="Labutti K."/>
            <person name="Grigoriev I.V."/>
            <person name="Murat C."/>
            <person name="Martin F."/>
            <person name="Albertini E."/>
            <person name="Donnini D."/>
            <person name="Bonito G."/>
        </authorList>
    </citation>
    <scope>NUCLEOTIDE SEQUENCE [LARGE SCALE GENOMIC DNA]</scope>
    <source>
        <strain evidence="17 18">Sb_GMNB300</strain>
    </source>
</reference>
<dbReference type="FunCoup" id="A0A5J5EX92">
    <property type="interactions" value="1512"/>
</dbReference>
<comment type="function">
    <text evidence="11">Catalyzes the first and rate-limiting step of polyamine biosynthesis that converts ornithine into putrescine, which is the precursor for the polyamines, spermidine and spermine. Polyamines are essential for cell proliferation and are implicated in cellular processes, ranging from DNA replication to apoptosis.</text>
</comment>
<dbReference type="PRINTS" id="PR01179">
    <property type="entry name" value="ODADCRBXLASE"/>
</dbReference>
<keyword evidence="6 15" id="KW-0663">Pyridoxal phosphate</keyword>
<keyword evidence="18" id="KW-1185">Reference proteome</keyword>
<comment type="caution">
    <text evidence="17">The sequence shown here is derived from an EMBL/GenBank/DDBJ whole genome shotgun (WGS) entry which is preliminary data.</text>
</comment>
<dbReference type="EC" id="4.1.1.17" evidence="10"/>
<evidence type="ECO:0000256" key="15">
    <source>
        <dbReference type="PIRSR" id="PIRSR600183-50"/>
    </source>
</evidence>
<dbReference type="FunFam" id="3.20.20.10:FF:000005">
    <property type="entry name" value="Ornithine decarboxylase"/>
    <property type="match status" value="1"/>
</dbReference>
<dbReference type="Gene3D" id="2.40.37.10">
    <property type="entry name" value="Lyase, Ornithine Decarboxylase, Chain A, domain 1"/>
    <property type="match status" value="1"/>
</dbReference>
<evidence type="ECO:0000256" key="14">
    <source>
        <dbReference type="ARBA" id="ARBA00049127"/>
    </source>
</evidence>
<feature type="modified residue" description="N6-(pyridoxal phosphate)lysine" evidence="15">
    <location>
        <position position="100"/>
    </location>
</feature>
<gene>
    <name evidence="17" type="ORF">FN846DRAFT_778873</name>
</gene>
<keyword evidence="4" id="KW-0963">Cytoplasm</keyword>
<evidence type="ECO:0000256" key="2">
    <source>
        <dbReference type="ARBA" id="ARBA00004496"/>
    </source>
</evidence>
<dbReference type="InterPro" id="IPR009006">
    <property type="entry name" value="Ala_racemase/Decarboxylase_C"/>
</dbReference>
<evidence type="ECO:0000256" key="10">
    <source>
        <dbReference type="ARBA" id="ARBA00034138"/>
    </source>
</evidence>
<evidence type="ECO:0000256" key="9">
    <source>
        <dbReference type="ARBA" id="ARBA00034115"/>
    </source>
</evidence>
<comment type="subunit">
    <text evidence="13">Homodimer. Only the dimer is catalytically active, as the active sites are constructed of residues from both monomers.</text>
</comment>
<dbReference type="PROSITE" id="PS00879">
    <property type="entry name" value="ODR_DC_2_2"/>
    <property type="match status" value="1"/>
</dbReference>
<dbReference type="GO" id="GO:0004586">
    <property type="term" value="F:ornithine decarboxylase activity"/>
    <property type="evidence" value="ECO:0007669"/>
    <property type="project" value="UniProtKB-EC"/>
</dbReference>
<dbReference type="SUPFAM" id="SSF50621">
    <property type="entry name" value="Alanine racemase C-terminal domain-like"/>
    <property type="match status" value="1"/>
</dbReference>
<dbReference type="Gene3D" id="3.20.20.10">
    <property type="entry name" value="Alanine racemase"/>
    <property type="match status" value="1"/>
</dbReference>
<feature type="domain" description="Orn/DAP/Arg decarboxylase 2 N-terminal" evidence="16">
    <location>
        <begin position="63"/>
        <end position="304"/>
    </location>
</feature>
<dbReference type="Proteomes" id="UP000326924">
    <property type="component" value="Unassembled WGS sequence"/>
</dbReference>